<dbReference type="GO" id="GO:0050660">
    <property type="term" value="F:flavin adenine dinucleotide binding"/>
    <property type="evidence" value="ECO:0007669"/>
    <property type="project" value="InterPro"/>
</dbReference>
<evidence type="ECO:0000256" key="4">
    <source>
        <dbReference type="RuleBase" id="RU003968"/>
    </source>
</evidence>
<dbReference type="KEGG" id="elio:KO353_09595"/>
<dbReference type="PANTHER" id="PTHR11552:SF147">
    <property type="entry name" value="CHOLINE DEHYDROGENASE, MITOCHONDRIAL"/>
    <property type="match status" value="1"/>
</dbReference>
<sequence length="540" mass="58737">MQHPQEPTIGTFDFVIVGAGSAGCVLANRLSADGRHSVAVLEAGPEDRDLWIHIPLGYAKLFRKGTVNWMYETAPEAELNGRRVYQPRGKVLGGSSSINGLVYIRGQREDFDHWRQLGNPGWSADDVLPYFRRAEANVRGADDQHGGDGPLSVSDPHTHELTEAFIASAVHEGLPRTRDFNGVVQEGVGYFQTTSRRGRRCSAAVAYLHPARRRGNLTVITEALTDRVLIEDGRAAGVVFRRGGVEQLVRARREVILSAGAFGSPAILQRSGLGPGELLASLGIPVVKDLPGVGTDLQDHLQARCVMRCTRPITLNDMTTSLIGRVRLGLEWLLTRSGWLAIAAGHAGAFFRTDPRLATPDVQVHFIPFSTDRMGDRLHPFPGFMAHVCQLRPESRGSVRITSRDPAAPPEIRMNYLSTETDRATLLAGLKKLRAILHAPPLRPYVAAEVEPGPEATDDAALMAHIRARASTVYHPTSTCRMGPDPRAVVDERLRVKAMPGLRVVDCSIMPSLVSGNTNAAAIMIGEKASDMILEDARAA</sequence>
<keyword evidence="8" id="KW-1185">Reference proteome</keyword>
<evidence type="ECO:0000259" key="6">
    <source>
        <dbReference type="PROSITE" id="PS00624"/>
    </source>
</evidence>
<comment type="similarity">
    <text evidence="4">Belongs to the GMC oxidoreductase family.</text>
</comment>
<protein>
    <submittedName>
        <fullName evidence="7">Choline dehydrogenase</fullName>
        <ecNumber evidence="7">1.1.99.1</ecNumber>
    </submittedName>
</protein>
<keyword evidence="2 4" id="KW-0285">Flavoprotein</keyword>
<dbReference type="RefSeq" id="WP_218284444.1">
    <property type="nucleotide sequence ID" value="NZ_CP076448.1"/>
</dbReference>
<dbReference type="Pfam" id="PF00732">
    <property type="entry name" value="GMC_oxred_N"/>
    <property type="match status" value="1"/>
</dbReference>
<evidence type="ECO:0000313" key="8">
    <source>
        <dbReference type="Proteomes" id="UP000694001"/>
    </source>
</evidence>
<evidence type="ECO:0000313" key="7">
    <source>
        <dbReference type="EMBL" id="QXM23577.1"/>
    </source>
</evidence>
<evidence type="ECO:0000256" key="1">
    <source>
        <dbReference type="ARBA" id="ARBA00001974"/>
    </source>
</evidence>
<feature type="domain" description="Glucose-methanol-choline oxidoreductase N-terminal" evidence="6">
    <location>
        <begin position="260"/>
        <end position="274"/>
    </location>
</feature>
<organism evidence="7 8">
    <name type="scientific">Elioraea tepida</name>
    <dbReference type="NCBI Taxonomy" id="2843330"/>
    <lineage>
        <taxon>Bacteria</taxon>
        <taxon>Pseudomonadati</taxon>
        <taxon>Pseudomonadota</taxon>
        <taxon>Alphaproteobacteria</taxon>
        <taxon>Acetobacterales</taxon>
        <taxon>Elioraeaceae</taxon>
        <taxon>Elioraea</taxon>
    </lineage>
</organism>
<feature type="domain" description="Glucose-methanol-choline oxidoreductase N-terminal" evidence="5">
    <location>
        <begin position="89"/>
        <end position="112"/>
    </location>
</feature>
<gene>
    <name evidence="7" type="ORF">KO353_09595</name>
</gene>
<dbReference type="GO" id="GO:0008812">
    <property type="term" value="F:choline dehydrogenase activity"/>
    <property type="evidence" value="ECO:0007669"/>
    <property type="project" value="UniProtKB-EC"/>
</dbReference>
<proteinExistence type="inferred from homology"/>
<dbReference type="PIRSF" id="PIRSF000137">
    <property type="entry name" value="Alcohol_oxidase"/>
    <property type="match status" value="1"/>
</dbReference>
<dbReference type="AlphaFoldDB" id="A0A975U0G7"/>
<dbReference type="NCBIfam" id="NF002550">
    <property type="entry name" value="PRK02106.1"/>
    <property type="match status" value="1"/>
</dbReference>
<accession>A0A975U0G7</accession>
<evidence type="ECO:0000259" key="5">
    <source>
        <dbReference type="PROSITE" id="PS00623"/>
    </source>
</evidence>
<dbReference type="InterPro" id="IPR007867">
    <property type="entry name" value="GMC_OxRtase_C"/>
</dbReference>
<evidence type="ECO:0000256" key="3">
    <source>
        <dbReference type="ARBA" id="ARBA00022827"/>
    </source>
</evidence>
<dbReference type="PANTHER" id="PTHR11552">
    <property type="entry name" value="GLUCOSE-METHANOL-CHOLINE GMC OXIDOREDUCTASE"/>
    <property type="match status" value="1"/>
</dbReference>
<name>A0A975U0G7_9PROT</name>
<dbReference type="InterPro" id="IPR000172">
    <property type="entry name" value="GMC_OxRdtase_N"/>
</dbReference>
<dbReference type="Pfam" id="PF05199">
    <property type="entry name" value="GMC_oxred_C"/>
    <property type="match status" value="1"/>
</dbReference>
<dbReference type="InterPro" id="IPR012132">
    <property type="entry name" value="GMC_OxRdtase"/>
</dbReference>
<reference evidence="7" key="1">
    <citation type="submission" date="2021-06" db="EMBL/GenBank/DDBJ databases">
        <title>Elioraea tepida, sp. nov., a moderately thermophilic aerobic anoxygenic phototrophic bacterium isolated from an alkaline siliceous hot spring mat community in Yellowstone National Park, WY, USA.</title>
        <authorList>
            <person name="Saini M.K."/>
            <person name="Yoshida S."/>
            <person name="Sebastian A."/>
            <person name="Hirose S."/>
            <person name="Hara E."/>
            <person name="Tamaki H."/>
            <person name="Soulier N.T."/>
            <person name="Albert I."/>
            <person name="Hanada S."/>
            <person name="Bryant D.A."/>
            <person name="Tank M."/>
        </authorList>
    </citation>
    <scope>NUCLEOTIDE SEQUENCE</scope>
    <source>
        <strain evidence="7">MS-P2</strain>
    </source>
</reference>
<evidence type="ECO:0000256" key="2">
    <source>
        <dbReference type="ARBA" id="ARBA00022630"/>
    </source>
</evidence>
<dbReference type="EMBL" id="CP076448">
    <property type="protein sequence ID" value="QXM23577.1"/>
    <property type="molecule type" value="Genomic_DNA"/>
</dbReference>
<dbReference type="PROSITE" id="PS00624">
    <property type="entry name" value="GMC_OXRED_2"/>
    <property type="match status" value="1"/>
</dbReference>
<keyword evidence="3 4" id="KW-0274">FAD</keyword>
<comment type="cofactor">
    <cofactor evidence="1">
        <name>FAD</name>
        <dbReference type="ChEBI" id="CHEBI:57692"/>
    </cofactor>
</comment>
<dbReference type="PROSITE" id="PS00623">
    <property type="entry name" value="GMC_OXRED_1"/>
    <property type="match status" value="1"/>
</dbReference>
<keyword evidence="7" id="KW-0560">Oxidoreductase</keyword>
<dbReference type="Proteomes" id="UP000694001">
    <property type="component" value="Chromosome"/>
</dbReference>
<dbReference type="EC" id="1.1.99.1" evidence="7"/>